<dbReference type="Proteomes" id="UP001060919">
    <property type="component" value="Chromosome"/>
</dbReference>
<keyword evidence="2" id="KW-1185">Reference proteome</keyword>
<gene>
    <name evidence="1" type="ORF">AsAng_0012000</name>
</gene>
<reference evidence="1" key="1">
    <citation type="submission" date="2022-09" db="EMBL/GenBank/DDBJ databases">
        <title>Aureispira anguillicida sp. nov., isolated from Leptocephalus of Japanese eel Anguilla japonica.</title>
        <authorList>
            <person name="Yuasa K."/>
            <person name="Mekata T."/>
            <person name="Ikunari K."/>
        </authorList>
    </citation>
    <scope>NUCLEOTIDE SEQUENCE</scope>
    <source>
        <strain evidence="1">EL160426</strain>
    </source>
</reference>
<accession>A0A915YCE0</accession>
<evidence type="ECO:0000313" key="1">
    <source>
        <dbReference type="EMBL" id="BDS10492.1"/>
    </source>
</evidence>
<dbReference type="InterPro" id="IPR025409">
    <property type="entry name" value="DUF4303"/>
</dbReference>
<dbReference type="KEGG" id="aup:AsAng_0012000"/>
<evidence type="ECO:0000313" key="2">
    <source>
        <dbReference type="Proteomes" id="UP001060919"/>
    </source>
</evidence>
<proteinExistence type="predicted"/>
<sequence length="182" mass="21643">MNREQFVTQLKTIATDLFTELNKENEIYQFGVYTDSDAATISLCYNTYKNFADNLRRSFLVVRTIATYARWDMSSWIEIEEGEEKLDDLNLFLEDNEVIDKEEIYDWMFQALKEMKEENVFRETEDDFILNLHVSDEYIDQRMCERLLVLLGESKLQEFRKDMEGRGLTHDAILFLDAIKIA</sequence>
<dbReference type="Pfam" id="PF14136">
    <property type="entry name" value="DUF4303"/>
    <property type="match status" value="1"/>
</dbReference>
<name>A0A915YCE0_9BACT</name>
<dbReference type="AlphaFoldDB" id="A0A915YCE0"/>
<dbReference type="RefSeq" id="WP_264791799.1">
    <property type="nucleotide sequence ID" value="NZ_AP026867.1"/>
</dbReference>
<organism evidence="1 2">
    <name type="scientific">Aureispira anguillae</name>
    <dbReference type="NCBI Taxonomy" id="2864201"/>
    <lineage>
        <taxon>Bacteria</taxon>
        <taxon>Pseudomonadati</taxon>
        <taxon>Bacteroidota</taxon>
        <taxon>Saprospiria</taxon>
        <taxon>Saprospirales</taxon>
        <taxon>Saprospiraceae</taxon>
        <taxon>Aureispira</taxon>
    </lineage>
</organism>
<dbReference type="EMBL" id="AP026867">
    <property type="protein sequence ID" value="BDS10492.1"/>
    <property type="molecule type" value="Genomic_DNA"/>
</dbReference>
<protein>
    <submittedName>
        <fullName evidence="1">DUF4303 domain-containing protein</fullName>
    </submittedName>
</protein>